<evidence type="ECO:0000313" key="2">
    <source>
        <dbReference type="EMBL" id="CUQ36836.1"/>
    </source>
</evidence>
<accession>A0A174VTW1</accession>
<dbReference type="RefSeq" id="WP_055060505.1">
    <property type="nucleotide sequence ID" value="NZ_CZBP01000037.1"/>
</dbReference>
<name>A0A174VTW1_9FIRM</name>
<evidence type="ECO:0000313" key="3">
    <source>
        <dbReference type="Proteomes" id="UP000095762"/>
    </source>
</evidence>
<dbReference type="InterPro" id="IPR024079">
    <property type="entry name" value="MetalloPept_cat_dom_sf"/>
</dbReference>
<organism evidence="2 3">
    <name type="scientific">Blautia obeum</name>
    <dbReference type="NCBI Taxonomy" id="40520"/>
    <lineage>
        <taxon>Bacteria</taxon>
        <taxon>Bacillati</taxon>
        <taxon>Bacillota</taxon>
        <taxon>Clostridia</taxon>
        <taxon>Lachnospirales</taxon>
        <taxon>Lachnospiraceae</taxon>
        <taxon>Blautia</taxon>
    </lineage>
</organism>
<protein>
    <recommendedName>
        <fullName evidence="1">Large polyvalent protein-associated domain-containing protein</fullName>
    </recommendedName>
</protein>
<reference evidence="2 3" key="1">
    <citation type="submission" date="2015-09" db="EMBL/GenBank/DDBJ databases">
        <authorList>
            <consortium name="Pathogen Informatics"/>
        </authorList>
    </citation>
    <scope>NUCLEOTIDE SEQUENCE [LARGE SCALE GENOMIC DNA]</scope>
    <source>
        <strain evidence="2 3">2789STDY5834957</strain>
    </source>
</reference>
<dbReference type="Proteomes" id="UP000095762">
    <property type="component" value="Unassembled WGS sequence"/>
</dbReference>
<dbReference type="Pfam" id="PF18796">
    <property type="entry name" value="LPD1"/>
    <property type="match status" value="1"/>
</dbReference>
<dbReference type="InterPro" id="IPR041047">
    <property type="entry name" value="LPD1"/>
</dbReference>
<dbReference type="EMBL" id="CZBP01000037">
    <property type="protein sequence ID" value="CUQ36836.1"/>
    <property type="molecule type" value="Genomic_DNA"/>
</dbReference>
<gene>
    <name evidence="2" type="ORF">ERS852569_03427</name>
</gene>
<dbReference type="Gene3D" id="3.40.390.10">
    <property type="entry name" value="Collagenase (Catalytic Domain)"/>
    <property type="match status" value="1"/>
</dbReference>
<sequence length="556" mass="63754">MINDFGEKIGGARKDLWKERGLMVEDLDGMTQGEKEKYVKKDCIWPKEDMKALVADGMPRFVVYFRNEVRKWVHPQPKEQISAEAYIDGVRKIKGLAESIKEESDIPVFVDRMTSMILFKSGRYYDYVDSYRGIIKGQNILNYGRNIKLRQLKARMFKERFAMTEEEIVDHEYPILYVDGDTFVIEENMGKLYVVQKFPNGKIFYHPTNGIVPKEQTWFVLRGNDIVFLSENKEECVKEQKKLFDLSETKKAKKASAKKKNTWIPPQFVTLNRTGDDFRHSRHVSGDDFIKTFHIRGGEFGNWTNEKERQTSLDMAYDAFYDMAKAVGIRAEDISLPSLSRKGLAIAFGARGRGNALAHYEQDLEVINLTKLRGAGSLAHEWGHALDHMIGQIYTSSSVFATETGKDIPKSFTDVMEAIRFQKGTKNFTSYYLDSYKYGNQTAKTGHGYWSSSCELFARAFACYVQDRLSGVNDYLCGHAEANFGTDDDGNDIFAYPRGEEREYINEKFDLLFKDLIREGIFKPYKVPAAKIETPKVESAADYSYCEGANGQLSFF</sequence>
<feature type="domain" description="Large polyvalent protein-associated" evidence="1">
    <location>
        <begin position="444"/>
        <end position="518"/>
    </location>
</feature>
<dbReference type="AlphaFoldDB" id="A0A174VTW1"/>
<proteinExistence type="predicted"/>
<evidence type="ECO:0000259" key="1">
    <source>
        <dbReference type="Pfam" id="PF18796"/>
    </source>
</evidence>
<dbReference type="GO" id="GO:0008237">
    <property type="term" value="F:metallopeptidase activity"/>
    <property type="evidence" value="ECO:0007669"/>
    <property type="project" value="InterPro"/>
</dbReference>